<evidence type="ECO:0000313" key="5">
    <source>
        <dbReference type="EMBL" id="CAL1535838.1"/>
    </source>
</evidence>
<name>A0AAV2HR21_LYMST</name>
<keyword evidence="1" id="KW-0547">Nucleotide-binding</keyword>
<gene>
    <name evidence="5" type="ORF">GSLYS_00009798001</name>
</gene>
<dbReference type="Gene3D" id="3.30.200.20">
    <property type="entry name" value="Phosphorylase Kinase, domain 1"/>
    <property type="match status" value="1"/>
</dbReference>
<dbReference type="Pfam" id="PF00069">
    <property type="entry name" value="Pkinase"/>
    <property type="match status" value="1"/>
</dbReference>
<feature type="region of interest" description="Disordered" evidence="3">
    <location>
        <begin position="343"/>
        <end position="385"/>
    </location>
</feature>
<dbReference type="SUPFAM" id="SSF56112">
    <property type="entry name" value="Protein kinase-like (PK-like)"/>
    <property type="match status" value="1"/>
</dbReference>
<feature type="domain" description="Protein kinase" evidence="4">
    <location>
        <begin position="24"/>
        <end position="281"/>
    </location>
</feature>
<evidence type="ECO:0000313" key="6">
    <source>
        <dbReference type="Proteomes" id="UP001497497"/>
    </source>
</evidence>
<dbReference type="FunFam" id="1.10.510.10:FF:000571">
    <property type="entry name" value="Maternal embryonic leucine zipper kinase"/>
    <property type="match status" value="1"/>
</dbReference>
<dbReference type="PROSITE" id="PS50011">
    <property type="entry name" value="PROTEIN_KINASE_DOM"/>
    <property type="match status" value="1"/>
</dbReference>
<dbReference type="InterPro" id="IPR000719">
    <property type="entry name" value="Prot_kinase_dom"/>
</dbReference>
<proteinExistence type="predicted"/>
<keyword evidence="6" id="KW-1185">Reference proteome</keyword>
<protein>
    <recommendedName>
        <fullName evidence="4">Protein kinase domain-containing protein</fullName>
    </recommendedName>
</protein>
<evidence type="ECO:0000256" key="1">
    <source>
        <dbReference type="ARBA" id="ARBA00022741"/>
    </source>
</evidence>
<evidence type="ECO:0000259" key="4">
    <source>
        <dbReference type="PROSITE" id="PS50011"/>
    </source>
</evidence>
<feature type="compositionally biased region" description="Polar residues" evidence="3">
    <location>
        <begin position="355"/>
        <end position="367"/>
    </location>
</feature>
<evidence type="ECO:0000256" key="3">
    <source>
        <dbReference type="SAM" id="MobiDB-lite"/>
    </source>
</evidence>
<dbReference type="GO" id="GO:0005524">
    <property type="term" value="F:ATP binding"/>
    <property type="evidence" value="ECO:0007669"/>
    <property type="project" value="UniProtKB-KW"/>
</dbReference>
<sequence length="385" mass="43794">MPLLKRRDFWIDQSTKRYTFSNQYEIKNELGRGPNSIVYECQRRGLQMIYAVKLLRKNINKKVCLADAGILLKLDHRNLVRLQEIFETRNRIYIVQELVSGGELFERIVQPGSNYSEQVASRAIRDVVNGLKYLHFFGYAVKNLKPENLVYEDHSDDAHVKIADFAMSSIVSPELEIAATCRFPGYTAPEIMKGFRADRASDMWSLGVIIFILLFGYEPFSHEDPVALFKKIIKGQFEFPAHDTHEVDEVSVIGKDLVRKLLQVDPKDRLTAEKAYRNSWVNSVAVKSKPLEFVVAKIRDLNATRKQKALLPPLSVSTIHSQVSQGYLFLVKPRSATQEAETTETAIQHSKETSFTDVQDGTKSYEQSEAGYDLDEIPSPSIEAA</sequence>
<accession>A0AAV2HR21</accession>
<dbReference type="GO" id="GO:0004672">
    <property type="term" value="F:protein kinase activity"/>
    <property type="evidence" value="ECO:0007669"/>
    <property type="project" value="InterPro"/>
</dbReference>
<keyword evidence="2" id="KW-0067">ATP-binding</keyword>
<dbReference type="Gene3D" id="1.10.510.10">
    <property type="entry name" value="Transferase(Phosphotransferase) domain 1"/>
    <property type="match status" value="1"/>
</dbReference>
<dbReference type="EMBL" id="CAXITT010000212">
    <property type="protein sequence ID" value="CAL1535838.1"/>
    <property type="molecule type" value="Genomic_DNA"/>
</dbReference>
<organism evidence="5 6">
    <name type="scientific">Lymnaea stagnalis</name>
    <name type="common">Great pond snail</name>
    <name type="synonym">Helix stagnalis</name>
    <dbReference type="NCBI Taxonomy" id="6523"/>
    <lineage>
        <taxon>Eukaryota</taxon>
        <taxon>Metazoa</taxon>
        <taxon>Spiralia</taxon>
        <taxon>Lophotrochozoa</taxon>
        <taxon>Mollusca</taxon>
        <taxon>Gastropoda</taxon>
        <taxon>Heterobranchia</taxon>
        <taxon>Euthyneura</taxon>
        <taxon>Panpulmonata</taxon>
        <taxon>Hygrophila</taxon>
        <taxon>Lymnaeoidea</taxon>
        <taxon>Lymnaeidae</taxon>
        <taxon>Lymnaea</taxon>
    </lineage>
</organism>
<dbReference type="Proteomes" id="UP001497497">
    <property type="component" value="Unassembled WGS sequence"/>
</dbReference>
<dbReference type="AlphaFoldDB" id="A0AAV2HR21"/>
<evidence type="ECO:0000256" key="2">
    <source>
        <dbReference type="ARBA" id="ARBA00022840"/>
    </source>
</evidence>
<dbReference type="PANTHER" id="PTHR24347">
    <property type="entry name" value="SERINE/THREONINE-PROTEIN KINASE"/>
    <property type="match status" value="1"/>
</dbReference>
<comment type="caution">
    <text evidence="5">The sequence shown here is derived from an EMBL/GenBank/DDBJ whole genome shotgun (WGS) entry which is preliminary data.</text>
</comment>
<dbReference type="InterPro" id="IPR011009">
    <property type="entry name" value="Kinase-like_dom_sf"/>
</dbReference>
<reference evidence="5 6" key="1">
    <citation type="submission" date="2024-04" db="EMBL/GenBank/DDBJ databases">
        <authorList>
            <consortium name="Genoscope - CEA"/>
            <person name="William W."/>
        </authorList>
    </citation>
    <scope>NUCLEOTIDE SEQUENCE [LARGE SCALE GENOMIC DNA]</scope>
</reference>